<sequence length="128" mass="14341">MIVQQTATVRSLETLWIEHVRSLAHWENVFGPATALSSFGRMYTSIANRPRWLLSGQAKQCFLNATAFALVRDDVTYVEGFAFDPGIPIPVEHAWLVDDNGHVIDPTWDENRGTSTTACPSKRISLPR</sequence>
<dbReference type="RefSeq" id="WP_192731785.1">
    <property type="nucleotide sequence ID" value="NZ_BAAAVL010000002.1"/>
</dbReference>
<keyword evidence="2" id="KW-1185">Reference proteome</keyword>
<name>A0ABR9IY47_RHIVS</name>
<comment type="caution">
    <text evidence="1">The sequence shown here is derived from an EMBL/GenBank/DDBJ whole genome shotgun (WGS) entry which is preliminary data.</text>
</comment>
<accession>A0ABR9IY47</accession>
<proteinExistence type="predicted"/>
<gene>
    <name evidence="1" type="ORF">H4W29_005381</name>
</gene>
<evidence type="ECO:0000313" key="2">
    <source>
        <dbReference type="Proteomes" id="UP000620262"/>
    </source>
</evidence>
<protein>
    <submittedName>
        <fullName evidence="1">Uncharacterized protein</fullName>
    </submittedName>
</protein>
<dbReference type="Proteomes" id="UP000620262">
    <property type="component" value="Unassembled WGS sequence"/>
</dbReference>
<evidence type="ECO:0000313" key="1">
    <source>
        <dbReference type="EMBL" id="MBE1508136.1"/>
    </source>
</evidence>
<organism evidence="1 2">
    <name type="scientific">Rhizobium viscosum</name>
    <name type="common">Arthrobacter viscosus</name>
    <dbReference type="NCBI Taxonomy" id="1673"/>
    <lineage>
        <taxon>Bacteria</taxon>
        <taxon>Pseudomonadati</taxon>
        <taxon>Pseudomonadota</taxon>
        <taxon>Alphaproteobacteria</taxon>
        <taxon>Hyphomicrobiales</taxon>
        <taxon>Rhizobiaceae</taxon>
        <taxon>Rhizobium/Agrobacterium group</taxon>
        <taxon>Rhizobium</taxon>
    </lineage>
</organism>
<dbReference type="EMBL" id="JADBEC010000002">
    <property type="protein sequence ID" value="MBE1508136.1"/>
    <property type="molecule type" value="Genomic_DNA"/>
</dbReference>
<reference evidence="1 2" key="1">
    <citation type="submission" date="2020-10" db="EMBL/GenBank/DDBJ databases">
        <title>Sequencing the genomes of 1000 actinobacteria strains.</title>
        <authorList>
            <person name="Klenk H.-P."/>
        </authorList>
    </citation>
    <scope>NUCLEOTIDE SEQUENCE [LARGE SCALE GENOMIC DNA]</scope>
    <source>
        <strain evidence="1 2">DSM 7307</strain>
    </source>
</reference>